<dbReference type="SUPFAM" id="SSF56784">
    <property type="entry name" value="HAD-like"/>
    <property type="match status" value="1"/>
</dbReference>
<gene>
    <name evidence="1" type="primary">CECR5_2</name>
    <name evidence="1" type="ORF">Ciccas_014575</name>
</gene>
<dbReference type="PANTHER" id="PTHR14269">
    <property type="entry name" value="CDP-DIACYLGLYCEROL--GLYCEROL-3-PHOSPHATE 3-PHOSPHATIDYLTRANSFERASE-RELATED"/>
    <property type="match status" value="1"/>
</dbReference>
<dbReference type="InterPro" id="IPR023214">
    <property type="entry name" value="HAD_sf"/>
</dbReference>
<dbReference type="InterPro" id="IPR050324">
    <property type="entry name" value="CDP-alcohol_PTase-I"/>
</dbReference>
<keyword evidence="2" id="KW-1185">Reference proteome</keyword>
<reference evidence="1 2" key="1">
    <citation type="submission" date="2024-11" db="EMBL/GenBank/DDBJ databases">
        <title>Adaptive evolution of stress response genes in parasites aligns with host niche diversity.</title>
        <authorList>
            <person name="Hahn C."/>
            <person name="Resl P."/>
        </authorList>
    </citation>
    <scope>NUCLEOTIDE SEQUENCE [LARGE SCALE GENOMIC DNA]</scope>
    <source>
        <strain evidence="1">EGGRZ-B1_66</strain>
        <tissue evidence="1">Body</tissue>
    </source>
</reference>
<feature type="non-terminal residue" evidence="1">
    <location>
        <position position="1"/>
    </location>
</feature>
<evidence type="ECO:0000313" key="2">
    <source>
        <dbReference type="Proteomes" id="UP001626550"/>
    </source>
</evidence>
<name>A0ABD2PKL5_9PLAT</name>
<dbReference type="EMBL" id="JBJKFK010008982">
    <property type="protein sequence ID" value="KAL3306926.1"/>
    <property type="molecule type" value="Genomic_DNA"/>
</dbReference>
<dbReference type="InterPro" id="IPR036412">
    <property type="entry name" value="HAD-like_sf"/>
</dbReference>
<dbReference type="AlphaFoldDB" id="A0ABD2PKL5"/>
<dbReference type="PANTHER" id="PTHR14269:SF4">
    <property type="entry name" value="CAT EYE SYNDROME CRITICAL REGION PROTEIN 5"/>
    <property type="match status" value="1"/>
</dbReference>
<organism evidence="1 2">
    <name type="scientific">Cichlidogyrus casuarinus</name>
    <dbReference type="NCBI Taxonomy" id="1844966"/>
    <lineage>
        <taxon>Eukaryota</taxon>
        <taxon>Metazoa</taxon>
        <taxon>Spiralia</taxon>
        <taxon>Lophotrochozoa</taxon>
        <taxon>Platyhelminthes</taxon>
        <taxon>Monogenea</taxon>
        <taxon>Monopisthocotylea</taxon>
        <taxon>Dactylogyridea</taxon>
        <taxon>Ancyrocephalidae</taxon>
        <taxon>Cichlidogyrus</taxon>
    </lineage>
</organism>
<protein>
    <submittedName>
        <fullName evidence="1">Haloacid dehalogenase-like hydrolase domain-containing 5</fullName>
    </submittedName>
</protein>
<proteinExistence type="predicted"/>
<dbReference type="Proteomes" id="UP001626550">
    <property type="component" value="Unassembled WGS sequence"/>
</dbReference>
<accession>A0ABD2PKL5</accession>
<sequence length="244" mass="27859">VCIDLLTTNGLPEQSNTPTDFYNADFEQLPILACNMDLQFKAKAMSPRFGHGAFLLCLEQLYERITGRKLDYSAIIGKPSEITYRYAEHMISKHSHSLGYKRPISKMYFFGDNPEVDILGANLYNNFVSRNRRLNVRRLSKEERGCIFQSCSSIVSSRNIPEEDLLPQTARIMYSVLVHTGVYKPLDRAGKHQQFSTHCHRDFQGASDLVLPTYEASTVLDGVMHILHENNCEFFEPATHETTD</sequence>
<evidence type="ECO:0000313" key="1">
    <source>
        <dbReference type="EMBL" id="KAL3306926.1"/>
    </source>
</evidence>
<dbReference type="Gene3D" id="3.40.50.1000">
    <property type="entry name" value="HAD superfamily/HAD-like"/>
    <property type="match status" value="1"/>
</dbReference>
<comment type="caution">
    <text evidence="1">The sequence shown here is derived from an EMBL/GenBank/DDBJ whole genome shotgun (WGS) entry which is preliminary data.</text>
</comment>